<dbReference type="AlphaFoldDB" id="A0A843V5U9"/>
<comment type="caution">
    <text evidence="1">The sequence shown here is derived from an EMBL/GenBank/DDBJ whole genome shotgun (WGS) entry which is preliminary data.</text>
</comment>
<dbReference type="EMBL" id="NMUH01001586">
    <property type="protein sequence ID" value="MQL93652.1"/>
    <property type="molecule type" value="Genomic_DNA"/>
</dbReference>
<dbReference type="Proteomes" id="UP000652761">
    <property type="component" value="Unassembled WGS sequence"/>
</dbReference>
<evidence type="ECO:0000313" key="2">
    <source>
        <dbReference type="Proteomes" id="UP000652761"/>
    </source>
</evidence>
<reference evidence="1" key="1">
    <citation type="submission" date="2017-07" db="EMBL/GenBank/DDBJ databases">
        <title>Taro Niue Genome Assembly and Annotation.</title>
        <authorList>
            <person name="Atibalentja N."/>
            <person name="Keating K."/>
            <person name="Fields C.J."/>
        </authorList>
    </citation>
    <scope>NUCLEOTIDE SEQUENCE</scope>
    <source>
        <strain evidence="1">Niue_2</strain>
        <tissue evidence="1">Leaf</tissue>
    </source>
</reference>
<protein>
    <submittedName>
        <fullName evidence="1">Uncharacterized protein</fullName>
    </submittedName>
</protein>
<organism evidence="1 2">
    <name type="scientific">Colocasia esculenta</name>
    <name type="common">Wild taro</name>
    <name type="synonym">Arum esculentum</name>
    <dbReference type="NCBI Taxonomy" id="4460"/>
    <lineage>
        <taxon>Eukaryota</taxon>
        <taxon>Viridiplantae</taxon>
        <taxon>Streptophyta</taxon>
        <taxon>Embryophyta</taxon>
        <taxon>Tracheophyta</taxon>
        <taxon>Spermatophyta</taxon>
        <taxon>Magnoliopsida</taxon>
        <taxon>Liliopsida</taxon>
        <taxon>Araceae</taxon>
        <taxon>Aroideae</taxon>
        <taxon>Colocasieae</taxon>
        <taxon>Colocasia</taxon>
    </lineage>
</organism>
<name>A0A843V5U9_COLES</name>
<proteinExistence type="predicted"/>
<accession>A0A843V5U9</accession>
<evidence type="ECO:0000313" key="1">
    <source>
        <dbReference type="EMBL" id="MQL93652.1"/>
    </source>
</evidence>
<keyword evidence="2" id="KW-1185">Reference proteome</keyword>
<sequence>MKKELKANQIFYPISVDQFLQHASFGTSTFYKFSLGSNEYGTFIEAQRKLHIQRMAPVMGSSYSMI</sequence>
<gene>
    <name evidence="1" type="ORF">Taro_026293</name>
</gene>